<dbReference type="GO" id="GO:0045134">
    <property type="term" value="F:UDP phosphatase activity"/>
    <property type="evidence" value="ECO:0007669"/>
    <property type="project" value="TreeGrafter"/>
</dbReference>
<dbReference type="GO" id="GO:0006487">
    <property type="term" value="P:protein N-linked glycosylation"/>
    <property type="evidence" value="ECO:0007669"/>
    <property type="project" value="TreeGrafter"/>
</dbReference>
<dbReference type="OrthoDB" id="6372431at2759"/>
<dbReference type="EMBL" id="MU157832">
    <property type="protein sequence ID" value="KAF9532214.1"/>
    <property type="molecule type" value="Genomic_DNA"/>
</dbReference>
<feature type="compositionally biased region" description="Basic and acidic residues" evidence="7">
    <location>
        <begin position="45"/>
        <end position="61"/>
    </location>
</feature>
<protein>
    <recommendedName>
        <fullName evidence="5">guanosine-diphosphatase</fullName>
        <ecNumber evidence="5">3.6.1.42</ecNumber>
    </recommendedName>
</protein>
<keyword evidence="3" id="KW-0378">Hydrolase</keyword>
<name>A0A9P6ENK1_9AGAR</name>
<dbReference type="EC" id="3.6.1.42" evidence="5"/>
<evidence type="ECO:0000313" key="8">
    <source>
        <dbReference type="EMBL" id="KAF9532214.1"/>
    </source>
</evidence>
<keyword evidence="9" id="KW-1185">Reference proteome</keyword>
<feature type="region of interest" description="Disordered" evidence="7">
    <location>
        <begin position="34"/>
        <end position="77"/>
    </location>
</feature>
<dbReference type="Pfam" id="PF01150">
    <property type="entry name" value="GDA1_CD39"/>
    <property type="match status" value="1"/>
</dbReference>
<dbReference type="GO" id="GO:0009134">
    <property type="term" value="P:nucleoside diphosphate catabolic process"/>
    <property type="evidence" value="ECO:0007669"/>
    <property type="project" value="TreeGrafter"/>
</dbReference>
<proteinExistence type="inferred from homology"/>
<evidence type="ECO:0000256" key="6">
    <source>
        <dbReference type="PIRSR" id="PIRSR600407-1"/>
    </source>
</evidence>
<evidence type="ECO:0000256" key="2">
    <source>
        <dbReference type="ARBA" id="ARBA00009283"/>
    </source>
</evidence>
<organism evidence="8 9">
    <name type="scientific">Crepidotus variabilis</name>
    <dbReference type="NCBI Taxonomy" id="179855"/>
    <lineage>
        <taxon>Eukaryota</taxon>
        <taxon>Fungi</taxon>
        <taxon>Dikarya</taxon>
        <taxon>Basidiomycota</taxon>
        <taxon>Agaricomycotina</taxon>
        <taxon>Agaricomycetes</taxon>
        <taxon>Agaricomycetidae</taxon>
        <taxon>Agaricales</taxon>
        <taxon>Agaricineae</taxon>
        <taxon>Crepidotaceae</taxon>
        <taxon>Crepidotus</taxon>
    </lineage>
</organism>
<dbReference type="AlphaFoldDB" id="A0A9P6ENK1"/>
<evidence type="ECO:0000256" key="4">
    <source>
        <dbReference type="ARBA" id="ARBA00037742"/>
    </source>
</evidence>
<evidence type="ECO:0000256" key="5">
    <source>
        <dbReference type="ARBA" id="ARBA00038903"/>
    </source>
</evidence>
<evidence type="ECO:0000256" key="7">
    <source>
        <dbReference type="SAM" id="MobiDB-lite"/>
    </source>
</evidence>
<gene>
    <name evidence="8" type="ORF">CPB83DRAFT_847437</name>
</gene>
<feature type="active site" description="Proton acceptor" evidence="6">
    <location>
        <position position="239"/>
    </location>
</feature>
<dbReference type="GO" id="GO:0017111">
    <property type="term" value="F:ribonucleoside triphosphate phosphatase activity"/>
    <property type="evidence" value="ECO:0007669"/>
    <property type="project" value="TreeGrafter"/>
</dbReference>
<dbReference type="Gene3D" id="3.30.420.40">
    <property type="match status" value="1"/>
</dbReference>
<evidence type="ECO:0000256" key="1">
    <source>
        <dbReference type="ARBA" id="ARBA00004323"/>
    </source>
</evidence>
<feature type="non-terminal residue" evidence="8">
    <location>
        <position position="454"/>
    </location>
</feature>
<comment type="function">
    <text evidence="4">After transfer of sugars to endogenous macromolecular acceptors, the enzyme converts nucleoside diphosphates to nucleoside monophosphates which in turn exit the Golgi lumen in a coupled antiporter reaction, allowing entry of additional nucleotide sugar from the cytosol.</text>
</comment>
<dbReference type="Proteomes" id="UP000807306">
    <property type="component" value="Unassembled WGS sequence"/>
</dbReference>
<dbReference type="PANTHER" id="PTHR11782">
    <property type="entry name" value="ADENOSINE/GUANOSINE DIPHOSPHATASE"/>
    <property type="match status" value="1"/>
</dbReference>
<comment type="caution">
    <text evidence="8">The sequence shown here is derived from an EMBL/GenBank/DDBJ whole genome shotgun (WGS) entry which is preliminary data.</text>
</comment>
<comment type="subcellular location">
    <subcellularLocation>
        <location evidence="1">Golgi apparatus membrane</location>
        <topology evidence="1">Single-pass type II membrane protein</topology>
    </subcellularLocation>
</comment>
<dbReference type="PANTHER" id="PTHR11782:SF83">
    <property type="entry name" value="GUANOSINE-DIPHOSPHATASE"/>
    <property type="match status" value="1"/>
</dbReference>
<evidence type="ECO:0000313" key="9">
    <source>
        <dbReference type="Proteomes" id="UP000807306"/>
    </source>
</evidence>
<comment type="similarity">
    <text evidence="2">Belongs to the GDA1/CD39 NTPase family.</text>
</comment>
<reference evidence="8" key="1">
    <citation type="submission" date="2020-11" db="EMBL/GenBank/DDBJ databases">
        <authorList>
            <consortium name="DOE Joint Genome Institute"/>
            <person name="Ahrendt S."/>
            <person name="Riley R."/>
            <person name="Andreopoulos W."/>
            <person name="Labutti K."/>
            <person name="Pangilinan J."/>
            <person name="Ruiz-Duenas F.J."/>
            <person name="Barrasa J.M."/>
            <person name="Sanchez-Garcia M."/>
            <person name="Camarero S."/>
            <person name="Miyauchi S."/>
            <person name="Serrano A."/>
            <person name="Linde D."/>
            <person name="Babiker R."/>
            <person name="Drula E."/>
            <person name="Ayuso-Fernandez I."/>
            <person name="Pacheco R."/>
            <person name="Padilla G."/>
            <person name="Ferreira P."/>
            <person name="Barriuso J."/>
            <person name="Kellner H."/>
            <person name="Castanera R."/>
            <person name="Alfaro M."/>
            <person name="Ramirez L."/>
            <person name="Pisabarro A.G."/>
            <person name="Kuo A."/>
            <person name="Tritt A."/>
            <person name="Lipzen A."/>
            <person name="He G."/>
            <person name="Yan M."/>
            <person name="Ng V."/>
            <person name="Cullen D."/>
            <person name="Martin F."/>
            <person name="Rosso M.-N."/>
            <person name="Henrissat B."/>
            <person name="Hibbett D."/>
            <person name="Martinez A.T."/>
            <person name="Grigoriev I.V."/>
        </authorList>
    </citation>
    <scope>NUCLEOTIDE SEQUENCE</scope>
    <source>
        <strain evidence="8">CBS 506.95</strain>
    </source>
</reference>
<dbReference type="Gene3D" id="3.30.420.150">
    <property type="entry name" value="Exopolyphosphatase. Domain 2"/>
    <property type="match status" value="1"/>
</dbReference>
<sequence>MVKRLTRRKVAIAAAVTIGIVYLFGQRARWTKSVQLGSPATSSRDTQDVFRNHDHPSHPVDHNQSPPPSLTFDFSSSSSLPTHPASFSTDPNPHLTTHCIFPHSPTLPLVQWALVIEAGITGSRIHIYKFNNCYASPSFEYLVFAQIIPALSSPRFAKQPEKAAQSLDRLLEHAKKTVPEALWGCTPITVKATARLWLSPATEPNIILDAVEHRLRTAYPFRLSSKPGEGVKIMDEKEEGIYEWITANYLLGTIGGETAQGEKSTYAVLDLGGGSTRLVFESSFAPFIKDEDAKGWLDDDEHKYELNFARRAYTLYQHSYSGYGLLNARKSIHALVESISRTRILPSDEGPMEDAFGNEIIANACLARGLRKTVEVATGFGGKRKVTMSGESSSFEACSEIIQLVLAKKPHSSLLNSFPEEHGKILLLLYFYDRVRPLLYPDGVDPSKARSLQP</sequence>
<dbReference type="GO" id="GO:0000139">
    <property type="term" value="C:Golgi membrane"/>
    <property type="evidence" value="ECO:0007669"/>
    <property type="project" value="UniProtKB-SubCell"/>
</dbReference>
<dbReference type="GO" id="GO:0004382">
    <property type="term" value="F:GDP phosphatase activity"/>
    <property type="evidence" value="ECO:0007669"/>
    <property type="project" value="UniProtKB-EC"/>
</dbReference>
<evidence type="ECO:0000256" key="3">
    <source>
        <dbReference type="ARBA" id="ARBA00022801"/>
    </source>
</evidence>
<dbReference type="InterPro" id="IPR000407">
    <property type="entry name" value="GDA1_CD39_NTPase"/>
</dbReference>
<feature type="compositionally biased region" description="Polar residues" evidence="7">
    <location>
        <begin position="34"/>
        <end position="44"/>
    </location>
</feature>
<accession>A0A9P6ENK1</accession>